<name>A0A381R4W1_9ZZZZ</name>
<dbReference type="GO" id="GO:0046983">
    <property type="term" value="F:protein dimerization activity"/>
    <property type="evidence" value="ECO:0007669"/>
    <property type="project" value="InterPro"/>
</dbReference>
<sequence length="327" mass="36288">VVGATGLVGKTFLQLLESDHFLDSDIHLLASKKSEGKEVTFRNSNHIVGCLENFDFSKVDLAFFSAGSETAKDYAPKAVEQGCFVVDNSSCFRKDKNIPLIVPEVNAEALLDYSMPGIVANPNCSTIQMLVALKPLHDLFNINRIDVTTFQAVSGTGKLAQEELQLQIKQELQEEKTSSNIYAKQIAFNALPHCGDFQENSYAFEEMKMVWETHRILDPNIEIAATCVRVPVMNGHSESVHIETTEQINIETVKDCLNEAKGIKLADGEGSESYETALEIDGTDLVHVGRLRMDLWNTKRLNLWIVADNLRKGAALNSIQIAEILFV</sequence>
<comment type="pathway">
    <text evidence="2">Amino-acid biosynthesis; L-lysine biosynthesis via DAP pathway; (S)-tetrahydrodipicolinate from L-aspartate: step 2/4.</text>
</comment>
<dbReference type="InterPro" id="IPR005986">
    <property type="entry name" value="Asp_semialdehyde_DH_beta"/>
</dbReference>
<evidence type="ECO:0000256" key="1">
    <source>
        <dbReference type="ARBA" id="ARBA00005021"/>
    </source>
</evidence>
<dbReference type="SUPFAM" id="SSF51735">
    <property type="entry name" value="NAD(P)-binding Rossmann-fold domains"/>
    <property type="match status" value="1"/>
</dbReference>
<dbReference type="SUPFAM" id="SSF55347">
    <property type="entry name" value="Glyceraldehyde-3-phosphate dehydrogenase-like, C-terminal domain"/>
    <property type="match status" value="1"/>
</dbReference>
<keyword evidence="8" id="KW-0791">Threonine biosynthesis</keyword>
<dbReference type="NCBIfam" id="TIGR01296">
    <property type="entry name" value="asd_B"/>
    <property type="match status" value="1"/>
</dbReference>
<dbReference type="Gene3D" id="3.30.360.10">
    <property type="entry name" value="Dihydrodipicolinate Reductase, domain 2"/>
    <property type="match status" value="1"/>
</dbReference>
<evidence type="ECO:0000256" key="2">
    <source>
        <dbReference type="ARBA" id="ARBA00005076"/>
    </source>
</evidence>
<dbReference type="InterPro" id="IPR000534">
    <property type="entry name" value="Semialdehyde_DH_NAD-bd"/>
</dbReference>
<dbReference type="GO" id="GO:0009097">
    <property type="term" value="P:isoleucine biosynthetic process"/>
    <property type="evidence" value="ECO:0007669"/>
    <property type="project" value="InterPro"/>
</dbReference>
<dbReference type="InterPro" id="IPR036291">
    <property type="entry name" value="NAD(P)-bd_dom_sf"/>
</dbReference>
<dbReference type="GO" id="GO:0019877">
    <property type="term" value="P:diaminopimelate biosynthetic process"/>
    <property type="evidence" value="ECO:0007669"/>
    <property type="project" value="UniProtKB-KW"/>
</dbReference>
<evidence type="ECO:0000256" key="3">
    <source>
        <dbReference type="ARBA" id="ARBA00005097"/>
    </source>
</evidence>
<dbReference type="PANTHER" id="PTHR46278:SF2">
    <property type="entry name" value="ASPARTATE-SEMIALDEHYDE DEHYDROGENASE"/>
    <property type="match status" value="1"/>
</dbReference>
<evidence type="ECO:0000256" key="11">
    <source>
        <dbReference type="ARBA" id="ARBA00023002"/>
    </source>
</evidence>
<keyword evidence="13" id="KW-0486">Methionine biosynthesis</keyword>
<comment type="pathway">
    <text evidence="3">Amino-acid biosynthesis; L-threonine biosynthesis; L-threonine from L-aspartate: step 2/5.</text>
</comment>
<proteinExistence type="inferred from homology"/>
<dbReference type="AlphaFoldDB" id="A0A381R4W1"/>
<comment type="subunit">
    <text evidence="5">Homodimer.</text>
</comment>
<keyword evidence="12" id="KW-0457">Lysine biosynthesis</keyword>
<keyword evidence="11" id="KW-0560">Oxidoreductase</keyword>
<dbReference type="GO" id="GO:0004073">
    <property type="term" value="F:aspartate-semialdehyde dehydrogenase activity"/>
    <property type="evidence" value="ECO:0007669"/>
    <property type="project" value="UniProtKB-EC"/>
</dbReference>
<evidence type="ECO:0000259" key="15">
    <source>
        <dbReference type="SMART" id="SM00859"/>
    </source>
</evidence>
<dbReference type="Pfam" id="PF01118">
    <property type="entry name" value="Semialdhyde_dh"/>
    <property type="match status" value="1"/>
</dbReference>
<protein>
    <recommendedName>
        <fullName evidence="6">aspartate-semialdehyde dehydrogenase</fullName>
        <ecNumber evidence="6">1.2.1.11</ecNumber>
    </recommendedName>
</protein>
<dbReference type="InterPro" id="IPR000319">
    <property type="entry name" value="Asp-semialdehyde_DH_CS"/>
</dbReference>
<reference evidence="16" key="1">
    <citation type="submission" date="2018-05" db="EMBL/GenBank/DDBJ databases">
        <authorList>
            <person name="Lanie J.A."/>
            <person name="Ng W.-L."/>
            <person name="Kazmierczak K.M."/>
            <person name="Andrzejewski T.M."/>
            <person name="Davidsen T.M."/>
            <person name="Wayne K.J."/>
            <person name="Tettelin H."/>
            <person name="Glass J.I."/>
            <person name="Rusch D."/>
            <person name="Podicherti R."/>
            <person name="Tsui H.-C.T."/>
            <person name="Winkler M.E."/>
        </authorList>
    </citation>
    <scope>NUCLEOTIDE SEQUENCE</scope>
</reference>
<dbReference type="PANTHER" id="PTHR46278">
    <property type="entry name" value="DEHYDROGENASE, PUTATIVE-RELATED"/>
    <property type="match status" value="1"/>
</dbReference>
<dbReference type="Pfam" id="PF02774">
    <property type="entry name" value="Semialdhyde_dhC"/>
    <property type="match status" value="1"/>
</dbReference>
<feature type="domain" description="Semialdehyde dehydrogenase NAD-binding" evidence="15">
    <location>
        <begin position="1"/>
        <end position="113"/>
    </location>
</feature>
<dbReference type="GO" id="GO:0051287">
    <property type="term" value="F:NAD binding"/>
    <property type="evidence" value="ECO:0007669"/>
    <property type="project" value="InterPro"/>
</dbReference>
<dbReference type="GO" id="GO:0050661">
    <property type="term" value="F:NADP binding"/>
    <property type="evidence" value="ECO:0007669"/>
    <property type="project" value="InterPro"/>
</dbReference>
<evidence type="ECO:0000256" key="9">
    <source>
        <dbReference type="ARBA" id="ARBA00022857"/>
    </source>
</evidence>
<dbReference type="NCBIfam" id="NF011456">
    <property type="entry name" value="PRK14874.1"/>
    <property type="match status" value="1"/>
</dbReference>
<evidence type="ECO:0000256" key="14">
    <source>
        <dbReference type="ARBA" id="ARBA00047891"/>
    </source>
</evidence>
<evidence type="ECO:0000313" key="16">
    <source>
        <dbReference type="EMBL" id="SUZ85829.1"/>
    </source>
</evidence>
<dbReference type="UniPathway" id="UPA00051">
    <property type="reaction ID" value="UER00464"/>
</dbReference>
<evidence type="ECO:0000256" key="5">
    <source>
        <dbReference type="ARBA" id="ARBA00011738"/>
    </source>
</evidence>
<evidence type="ECO:0000256" key="10">
    <source>
        <dbReference type="ARBA" id="ARBA00022915"/>
    </source>
</evidence>
<organism evidence="16">
    <name type="scientific">marine metagenome</name>
    <dbReference type="NCBI Taxonomy" id="408172"/>
    <lineage>
        <taxon>unclassified sequences</taxon>
        <taxon>metagenomes</taxon>
        <taxon>ecological metagenomes</taxon>
    </lineage>
</organism>
<gene>
    <name evidence="16" type="ORF">METZ01_LOCUS38683</name>
</gene>
<evidence type="ECO:0000256" key="7">
    <source>
        <dbReference type="ARBA" id="ARBA00022605"/>
    </source>
</evidence>
<dbReference type="InterPro" id="IPR012280">
    <property type="entry name" value="Semialdhyde_DH_dimer_dom"/>
</dbReference>
<dbReference type="Gene3D" id="3.40.50.720">
    <property type="entry name" value="NAD(P)-binding Rossmann-like Domain"/>
    <property type="match status" value="1"/>
</dbReference>
<comment type="catalytic activity">
    <reaction evidence="14">
        <text>L-aspartate 4-semialdehyde + phosphate + NADP(+) = 4-phospho-L-aspartate + NADPH + H(+)</text>
        <dbReference type="Rhea" id="RHEA:24284"/>
        <dbReference type="ChEBI" id="CHEBI:15378"/>
        <dbReference type="ChEBI" id="CHEBI:43474"/>
        <dbReference type="ChEBI" id="CHEBI:57535"/>
        <dbReference type="ChEBI" id="CHEBI:57783"/>
        <dbReference type="ChEBI" id="CHEBI:58349"/>
        <dbReference type="ChEBI" id="CHEBI:537519"/>
        <dbReference type="EC" id="1.2.1.11"/>
    </reaction>
</comment>
<dbReference type="GO" id="GO:0009086">
    <property type="term" value="P:methionine biosynthetic process"/>
    <property type="evidence" value="ECO:0007669"/>
    <property type="project" value="UniProtKB-KW"/>
</dbReference>
<dbReference type="PIRSF" id="PIRSF000148">
    <property type="entry name" value="ASA_dh"/>
    <property type="match status" value="1"/>
</dbReference>
<comment type="pathway">
    <text evidence="1">Amino-acid biosynthesis; L-methionine biosynthesis via de novo pathway; L-homoserine from L-aspartate: step 2/3.</text>
</comment>
<evidence type="ECO:0000256" key="12">
    <source>
        <dbReference type="ARBA" id="ARBA00023154"/>
    </source>
</evidence>
<dbReference type="CDD" id="cd02316">
    <property type="entry name" value="VcASADH2_like_N"/>
    <property type="match status" value="1"/>
</dbReference>
<dbReference type="PROSITE" id="PS01103">
    <property type="entry name" value="ASD"/>
    <property type="match status" value="1"/>
</dbReference>
<dbReference type="UniPathway" id="UPA00050">
    <property type="reaction ID" value="UER00463"/>
</dbReference>
<dbReference type="EMBL" id="UINC01001653">
    <property type="protein sequence ID" value="SUZ85829.1"/>
    <property type="molecule type" value="Genomic_DNA"/>
</dbReference>
<evidence type="ECO:0000256" key="4">
    <source>
        <dbReference type="ARBA" id="ARBA00010584"/>
    </source>
</evidence>
<feature type="non-terminal residue" evidence="16">
    <location>
        <position position="1"/>
    </location>
</feature>
<evidence type="ECO:0000256" key="13">
    <source>
        <dbReference type="ARBA" id="ARBA00023167"/>
    </source>
</evidence>
<evidence type="ECO:0000256" key="6">
    <source>
        <dbReference type="ARBA" id="ARBA00013120"/>
    </source>
</evidence>
<dbReference type="UniPathway" id="UPA00034">
    <property type="reaction ID" value="UER00016"/>
</dbReference>
<dbReference type="SMART" id="SM00859">
    <property type="entry name" value="Semialdhyde_dh"/>
    <property type="match status" value="1"/>
</dbReference>
<evidence type="ECO:0000256" key="8">
    <source>
        <dbReference type="ARBA" id="ARBA00022697"/>
    </source>
</evidence>
<keyword evidence="9" id="KW-0521">NADP</keyword>
<keyword evidence="7" id="KW-0028">Amino-acid biosynthesis</keyword>
<dbReference type="GO" id="GO:0009088">
    <property type="term" value="P:threonine biosynthetic process"/>
    <property type="evidence" value="ECO:0007669"/>
    <property type="project" value="UniProtKB-UniPathway"/>
</dbReference>
<dbReference type="GO" id="GO:0009089">
    <property type="term" value="P:lysine biosynthetic process via diaminopimelate"/>
    <property type="evidence" value="ECO:0007669"/>
    <property type="project" value="UniProtKB-UniPathway"/>
</dbReference>
<dbReference type="CDD" id="cd18131">
    <property type="entry name" value="ASADH_C_bac_euk_like"/>
    <property type="match status" value="1"/>
</dbReference>
<accession>A0A381R4W1</accession>
<comment type="similarity">
    <text evidence="4">Belongs to the aspartate-semialdehyde dehydrogenase family.</text>
</comment>
<dbReference type="EC" id="1.2.1.11" evidence="6"/>
<keyword evidence="10" id="KW-0220">Diaminopimelate biosynthesis</keyword>